<evidence type="ECO:0000256" key="13">
    <source>
        <dbReference type="PIRSR" id="PIRSR000138-2"/>
    </source>
</evidence>
<feature type="binding site" evidence="13">
    <location>
        <position position="184"/>
    </location>
    <ligand>
        <name>FMN</name>
        <dbReference type="ChEBI" id="CHEBI:58210"/>
    </ligand>
</feature>
<feature type="binding site" evidence="13">
    <location>
        <position position="135"/>
    </location>
    <ligand>
        <name>FMN</name>
        <dbReference type="ChEBI" id="CHEBI:58210"/>
    </ligand>
</feature>
<dbReference type="PIRSF" id="PIRSF000138">
    <property type="entry name" value="Al-hdrx_acd_dh"/>
    <property type="match status" value="1"/>
</dbReference>
<feature type="binding site" evidence="13">
    <location>
        <position position="24"/>
    </location>
    <ligand>
        <name>glyoxylate</name>
        <dbReference type="ChEBI" id="CHEBI:36655"/>
    </ligand>
</feature>
<accession>A0A9R1VEC0</accession>
<feature type="binding site" evidence="13">
    <location>
        <position position="283"/>
    </location>
    <ligand>
        <name>glyoxylate</name>
        <dbReference type="ChEBI" id="CHEBI:36655"/>
    </ligand>
</feature>
<feature type="binding site" evidence="13">
    <location>
        <begin position="314"/>
        <end position="318"/>
    </location>
    <ligand>
        <name>FMN</name>
        <dbReference type="ChEBI" id="CHEBI:58210"/>
    </ligand>
</feature>
<evidence type="ECO:0000256" key="8">
    <source>
        <dbReference type="ARBA" id="ARBA00023002"/>
    </source>
</evidence>
<keyword evidence="7 13" id="KW-0288">FMN</keyword>
<dbReference type="InterPro" id="IPR008259">
    <property type="entry name" value="FMN_hydac_DH_AS"/>
</dbReference>
<dbReference type="PROSITE" id="PS00557">
    <property type="entry name" value="FMN_HYDROXY_ACID_DH_1"/>
    <property type="match status" value="1"/>
</dbReference>
<dbReference type="FunFam" id="3.20.20.70:FF:000056">
    <property type="entry name" value="hydroxyacid oxidase 2"/>
    <property type="match status" value="1"/>
</dbReference>
<dbReference type="InterPro" id="IPR013785">
    <property type="entry name" value="Aldolase_TIM"/>
</dbReference>
<dbReference type="SUPFAM" id="SSF51395">
    <property type="entry name" value="FMN-linked oxidoreductases"/>
    <property type="match status" value="1"/>
</dbReference>
<feature type="domain" description="FMN hydroxy acid dehydrogenase" evidence="14">
    <location>
        <begin position="1"/>
        <end position="388"/>
    </location>
</feature>
<feature type="active site" description="Proton acceptor" evidence="12">
    <location>
        <position position="283"/>
    </location>
</feature>
<dbReference type="AlphaFoldDB" id="A0A9R1VEC0"/>
<dbReference type="GO" id="GO:0003973">
    <property type="term" value="F:(S)-2-hydroxy-acid oxidase activity"/>
    <property type="evidence" value="ECO:0000318"/>
    <property type="project" value="GO_Central"/>
</dbReference>
<keyword evidence="16" id="KW-1185">Reference proteome</keyword>
<comment type="similarity">
    <text evidence="10">Belongs to the FMN-dependent alpha-hydroxy acid dehydrogenase family.</text>
</comment>
<reference evidence="15 16" key="1">
    <citation type="journal article" date="2017" name="Nat. Commun.">
        <title>Genome assembly with in vitro proximity ligation data and whole-genome triplication in lettuce.</title>
        <authorList>
            <person name="Reyes-Chin-Wo S."/>
            <person name="Wang Z."/>
            <person name="Yang X."/>
            <person name="Kozik A."/>
            <person name="Arikit S."/>
            <person name="Song C."/>
            <person name="Xia L."/>
            <person name="Froenicke L."/>
            <person name="Lavelle D.O."/>
            <person name="Truco M.J."/>
            <person name="Xia R."/>
            <person name="Zhu S."/>
            <person name="Xu C."/>
            <person name="Xu H."/>
            <person name="Xu X."/>
            <person name="Cox K."/>
            <person name="Korf I."/>
            <person name="Meyers B.C."/>
            <person name="Michelmore R.W."/>
        </authorList>
    </citation>
    <scope>NUCLEOTIDE SEQUENCE [LARGE SCALE GENOMIC DNA]</scope>
    <source>
        <strain evidence="16">cv. Salinas</strain>
        <tissue evidence="15">Seedlings</tissue>
    </source>
</reference>
<gene>
    <name evidence="15" type="ORF">LSAT_V11C500272310</name>
</gene>
<keyword evidence="8" id="KW-0560">Oxidoreductase</keyword>
<evidence type="ECO:0000259" key="14">
    <source>
        <dbReference type="PROSITE" id="PS51349"/>
    </source>
</evidence>
<keyword evidence="9" id="KW-0576">Peroxisome</keyword>
<dbReference type="InterPro" id="IPR000262">
    <property type="entry name" value="FMN-dep_DH"/>
</dbReference>
<dbReference type="GO" id="GO:0010181">
    <property type="term" value="F:FMN binding"/>
    <property type="evidence" value="ECO:0007669"/>
    <property type="project" value="InterPro"/>
</dbReference>
<protein>
    <recommendedName>
        <fullName evidence="4">(S)-2-hydroxy-acid oxidase</fullName>
        <ecNumber evidence="4">1.1.3.15</ecNumber>
    </recommendedName>
</protein>
<evidence type="ECO:0000256" key="2">
    <source>
        <dbReference type="ARBA" id="ARBA00004275"/>
    </source>
</evidence>
<evidence type="ECO:0000256" key="11">
    <source>
        <dbReference type="ARBA" id="ARBA00036241"/>
    </source>
</evidence>
<dbReference type="PANTHER" id="PTHR10578">
    <property type="entry name" value="S -2-HYDROXY-ACID OXIDASE-RELATED"/>
    <property type="match status" value="1"/>
</dbReference>
<feature type="binding site" evidence="13">
    <location>
        <begin position="77"/>
        <end position="79"/>
    </location>
    <ligand>
        <name>FMN</name>
        <dbReference type="ChEBI" id="CHEBI:58210"/>
    </ligand>
</feature>
<feature type="binding site" evidence="13">
    <location>
        <position position="156"/>
    </location>
    <ligand>
        <name>FMN</name>
        <dbReference type="ChEBI" id="CHEBI:58210"/>
    </ligand>
</feature>
<keyword evidence="6 13" id="KW-0285">Flavoprotein</keyword>
<comment type="subcellular location">
    <subcellularLocation>
        <location evidence="2">Peroxisome</location>
    </subcellularLocation>
</comment>
<dbReference type="InterPro" id="IPR037396">
    <property type="entry name" value="FMN_HAD"/>
</dbReference>
<name>A0A9R1VEC0_LACSA</name>
<evidence type="ECO:0000313" key="16">
    <source>
        <dbReference type="Proteomes" id="UP000235145"/>
    </source>
</evidence>
<dbReference type="InterPro" id="IPR012133">
    <property type="entry name" value="Alpha-hydoxy_acid_DH_FMN"/>
</dbReference>
<feature type="binding site" evidence="13">
    <location>
        <position position="193"/>
    </location>
    <ligand>
        <name>glyoxylate</name>
        <dbReference type="ChEBI" id="CHEBI:36655"/>
    </ligand>
</feature>
<dbReference type="GO" id="GO:0009854">
    <property type="term" value="P:oxidative photosynthetic carbon pathway"/>
    <property type="evidence" value="ECO:0007669"/>
    <property type="project" value="UniProtKB-KW"/>
</dbReference>
<sequence>MEVTNVEEYQAIAKEKLPKMIYDYYASGAEDQWTLGENRNAFSRILFRPRILIDVSKIDMTTTILGFKLSMPIMIAPTAMQKMAHPEGEKHIFHQDLCHSTLYISLIMMLTPFLNAGEYATARAASAAGTIMTLSSWATSSVEEVASTGPGIRFFQLYVYKDRNVVAQLVRRAEKAGFKAIALTVDTPRLGRREADIKNRFTLPPFLTLKNFEGLDLGKMDEANDSGLASYVAGQIDRTLSWKDVKWLQTITSMPILVKGVITAEDTRLAIQAGAAGIIVSNHGARQLDYVPATIMALEEVVKAAQGRVPVFLDGGVRRGTDVFKALALGASGIFIGRPVVFSLAAEGELGVRKVLQMLREEFELTMALSGCTSLKQITRDHIVTEWDAPRARPSPRL</sequence>
<evidence type="ECO:0000256" key="1">
    <source>
        <dbReference type="ARBA" id="ARBA00001917"/>
    </source>
</evidence>
<comment type="cofactor">
    <cofactor evidence="1">
        <name>FMN</name>
        <dbReference type="ChEBI" id="CHEBI:58210"/>
    </cofactor>
</comment>
<dbReference type="Proteomes" id="UP000235145">
    <property type="component" value="Unassembled WGS sequence"/>
</dbReference>
<evidence type="ECO:0000256" key="3">
    <source>
        <dbReference type="ARBA" id="ARBA00004923"/>
    </source>
</evidence>
<feature type="binding site" evidence="13">
    <location>
        <begin position="337"/>
        <end position="338"/>
    </location>
    <ligand>
        <name>FMN</name>
        <dbReference type="ChEBI" id="CHEBI:58210"/>
    </ligand>
</feature>
<proteinExistence type="inferred from homology"/>
<evidence type="ECO:0000256" key="6">
    <source>
        <dbReference type="ARBA" id="ARBA00022630"/>
    </source>
</evidence>
<organism evidence="15 16">
    <name type="scientific">Lactuca sativa</name>
    <name type="common">Garden lettuce</name>
    <dbReference type="NCBI Taxonomy" id="4236"/>
    <lineage>
        <taxon>Eukaryota</taxon>
        <taxon>Viridiplantae</taxon>
        <taxon>Streptophyta</taxon>
        <taxon>Embryophyta</taxon>
        <taxon>Tracheophyta</taxon>
        <taxon>Spermatophyta</taxon>
        <taxon>Magnoliopsida</taxon>
        <taxon>eudicotyledons</taxon>
        <taxon>Gunneridae</taxon>
        <taxon>Pentapetalae</taxon>
        <taxon>asterids</taxon>
        <taxon>campanulids</taxon>
        <taxon>Asterales</taxon>
        <taxon>Asteraceae</taxon>
        <taxon>Cichorioideae</taxon>
        <taxon>Cichorieae</taxon>
        <taxon>Lactucinae</taxon>
        <taxon>Lactuca</taxon>
    </lineage>
</organism>
<evidence type="ECO:0000256" key="9">
    <source>
        <dbReference type="ARBA" id="ARBA00023140"/>
    </source>
</evidence>
<dbReference type="GO" id="GO:0005777">
    <property type="term" value="C:peroxisome"/>
    <property type="evidence" value="ECO:0000318"/>
    <property type="project" value="GO_Central"/>
</dbReference>
<comment type="pathway">
    <text evidence="3">Photosynthesis; photorespiration; glycine from 2-phosphoglycolate: step 2/3.</text>
</comment>
<dbReference type="PANTHER" id="PTHR10578:SF107">
    <property type="entry name" value="2-HYDROXYACID OXIDASE 1"/>
    <property type="match status" value="1"/>
</dbReference>
<dbReference type="PROSITE" id="PS51349">
    <property type="entry name" value="FMN_HYDROXY_ACID_DH_2"/>
    <property type="match status" value="1"/>
</dbReference>
<dbReference type="EMBL" id="NBSK02000005">
    <property type="protein sequence ID" value="KAJ0203493.1"/>
    <property type="molecule type" value="Genomic_DNA"/>
</dbReference>
<evidence type="ECO:0000256" key="10">
    <source>
        <dbReference type="ARBA" id="ARBA00024042"/>
    </source>
</evidence>
<evidence type="ECO:0000256" key="7">
    <source>
        <dbReference type="ARBA" id="ARBA00022643"/>
    </source>
</evidence>
<feature type="binding site" evidence="13">
    <location>
        <position position="281"/>
    </location>
    <ligand>
        <name>FMN</name>
        <dbReference type="ChEBI" id="CHEBI:58210"/>
    </ligand>
</feature>
<dbReference type="Pfam" id="PF01070">
    <property type="entry name" value="FMN_dh"/>
    <property type="match status" value="2"/>
</dbReference>
<keyword evidence="5" id="KW-0323">Glycolate pathway</keyword>
<feature type="binding site" evidence="13">
    <location>
        <position position="259"/>
    </location>
    <ligand>
        <name>FMN</name>
        <dbReference type="ChEBI" id="CHEBI:58210"/>
    </ligand>
</feature>
<dbReference type="EC" id="1.1.3.15" evidence="4"/>
<dbReference type="CDD" id="cd02809">
    <property type="entry name" value="alpha_hydroxyacid_oxid_FMN"/>
    <property type="match status" value="1"/>
</dbReference>
<feature type="binding site" evidence="13">
    <location>
        <position position="286"/>
    </location>
    <ligand>
        <name>glyoxylate</name>
        <dbReference type="ChEBI" id="CHEBI:36655"/>
    </ligand>
</feature>
<comment type="catalytic activity">
    <reaction evidence="11">
        <text>glycolate + O2 = glyoxylate + H2O2</text>
        <dbReference type="Rhea" id="RHEA:25311"/>
        <dbReference type="ChEBI" id="CHEBI:15379"/>
        <dbReference type="ChEBI" id="CHEBI:16240"/>
        <dbReference type="ChEBI" id="CHEBI:29805"/>
        <dbReference type="ChEBI" id="CHEBI:36655"/>
        <dbReference type="EC" id="1.1.3.15"/>
    </reaction>
    <physiologicalReaction direction="left-to-right" evidence="11">
        <dbReference type="Rhea" id="RHEA:25312"/>
    </physiologicalReaction>
</comment>
<evidence type="ECO:0000256" key="4">
    <source>
        <dbReference type="ARBA" id="ARBA00013087"/>
    </source>
</evidence>
<evidence type="ECO:0000256" key="12">
    <source>
        <dbReference type="PIRSR" id="PIRSR000138-1"/>
    </source>
</evidence>
<evidence type="ECO:0000256" key="5">
    <source>
        <dbReference type="ARBA" id="ARBA00022594"/>
    </source>
</evidence>
<dbReference type="Gene3D" id="3.20.20.70">
    <property type="entry name" value="Aldolase class I"/>
    <property type="match status" value="1"/>
</dbReference>
<evidence type="ECO:0000313" key="15">
    <source>
        <dbReference type="EMBL" id="KAJ0203493.1"/>
    </source>
</evidence>
<feature type="binding site" evidence="13">
    <location>
        <position position="158"/>
    </location>
    <ligand>
        <name>FMN</name>
        <dbReference type="ChEBI" id="CHEBI:58210"/>
    </ligand>
</feature>
<comment type="caution">
    <text evidence="15">The sequence shown here is derived from an EMBL/GenBank/DDBJ whole genome shotgun (WGS) entry which is preliminary data.</text>
</comment>